<dbReference type="RefSeq" id="WP_114832138.1">
    <property type="nucleotide sequence ID" value="NZ_QQTO01000040.1"/>
</dbReference>
<evidence type="ECO:0000313" key="3">
    <source>
        <dbReference type="Proteomes" id="UP000255207"/>
    </source>
</evidence>
<dbReference type="SUPFAM" id="SSF47413">
    <property type="entry name" value="lambda repressor-like DNA-binding domains"/>
    <property type="match status" value="1"/>
</dbReference>
<dbReference type="Pfam" id="PF01381">
    <property type="entry name" value="HTH_3"/>
    <property type="match status" value="1"/>
</dbReference>
<dbReference type="InterPro" id="IPR041413">
    <property type="entry name" value="MLTR_LBD"/>
</dbReference>
<reference evidence="3" key="1">
    <citation type="submission" date="2018-07" db="EMBL/GenBank/DDBJ databases">
        <authorList>
            <person name="Safronova V.I."/>
            <person name="Chirak E.R."/>
            <person name="Sazanova A.L."/>
        </authorList>
    </citation>
    <scope>NUCLEOTIDE SEQUENCE [LARGE SCALE GENOMIC DNA]</scope>
    <source>
        <strain evidence="3">RCAM04685</strain>
    </source>
</reference>
<protein>
    <submittedName>
        <fullName evidence="2">XRE family transcriptional regulator</fullName>
    </submittedName>
</protein>
<keyword evidence="3" id="KW-1185">Reference proteome</keyword>
<accession>A0A370L001</accession>
<feature type="domain" description="HTH cro/C1-type" evidence="1">
    <location>
        <begin position="13"/>
        <end position="67"/>
    </location>
</feature>
<evidence type="ECO:0000259" key="1">
    <source>
        <dbReference type="PROSITE" id="PS50943"/>
    </source>
</evidence>
<gene>
    <name evidence="2" type="ORF">DWE98_25545</name>
</gene>
<organism evidence="2 3">
    <name type="scientific">Bosea caraganae</name>
    <dbReference type="NCBI Taxonomy" id="2763117"/>
    <lineage>
        <taxon>Bacteria</taxon>
        <taxon>Pseudomonadati</taxon>
        <taxon>Pseudomonadota</taxon>
        <taxon>Alphaproteobacteria</taxon>
        <taxon>Hyphomicrobiales</taxon>
        <taxon>Boseaceae</taxon>
        <taxon>Bosea</taxon>
    </lineage>
</organism>
<dbReference type="SMART" id="SM00530">
    <property type="entry name" value="HTH_XRE"/>
    <property type="match status" value="1"/>
</dbReference>
<dbReference type="CDD" id="cd00093">
    <property type="entry name" value="HTH_XRE"/>
    <property type="match status" value="1"/>
</dbReference>
<dbReference type="PANTHER" id="PTHR35010">
    <property type="entry name" value="BLL4672 PROTEIN-RELATED"/>
    <property type="match status" value="1"/>
</dbReference>
<dbReference type="Pfam" id="PF17765">
    <property type="entry name" value="MLTR_LBD"/>
    <property type="match status" value="1"/>
</dbReference>
<dbReference type="GO" id="GO:0003677">
    <property type="term" value="F:DNA binding"/>
    <property type="evidence" value="ECO:0007669"/>
    <property type="project" value="InterPro"/>
</dbReference>
<dbReference type="EMBL" id="QQTP01000021">
    <property type="protein sequence ID" value="RDJ20172.1"/>
    <property type="molecule type" value="Genomic_DNA"/>
</dbReference>
<name>A0A370L001_9HYPH</name>
<dbReference type="AlphaFoldDB" id="A0A370L001"/>
<dbReference type="InterPro" id="IPR010982">
    <property type="entry name" value="Lambda_DNA-bd_dom_sf"/>
</dbReference>
<dbReference type="Gene3D" id="3.30.450.180">
    <property type="match status" value="1"/>
</dbReference>
<dbReference type="PANTHER" id="PTHR35010:SF4">
    <property type="entry name" value="BLL5781 PROTEIN"/>
    <property type="match status" value="1"/>
</dbReference>
<proteinExistence type="predicted"/>
<dbReference type="PROSITE" id="PS50943">
    <property type="entry name" value="HTH_CROC1"/>
    <property type="match status" value="1"/>
</dbReference>
<dbReference type="Proteomes" id="UP000255207">
    <property type="component" value="Unassembled WGS sequence"/>
</dbReference>
<dbReference type="InterPro" id="IPR001387">
    <property type="entry name" value="Cro/C1-type_HTH"/>
</dbReference>
<evidence type="ECO:0000313" key="2">
    <source>
        <dbReference type="EMBL" id="RDJ20172.1"/>
    </source>
</evidence>
<dbReference type="OrthoDB" id="9785973at2"/>
<sequence>MNEHYRPTVGHLIRDWRQLRRLSQLDLALEAEISQKHLSFIESGRSAPSRDMVLHLAEYLGVPLRERNALLLAAGYAPVYLERSLEDPSLQAAKAAIDLVLKGHEPYPAIAVDRHWTLLAANAAVGPLMGLAADADLLRPPVNVLRLSLHPGGLAPFIANLSEWRGHLIARLRQQIRATADPVLADLLAELLTYPAPAVPVRKGHAAEPELEAAIVVPMQLKLGEQVLSLISTTTVFGTPVDITLSELALETFFPADAATAEALRAMAAK</sequence>
<dbReference type="Gene3D" id="1.10.260.40">
    <property type="entry name" value="lambda repressor-like DNA-binding domains"/>
    <property type="match status" value="1"/>
</dbReference>
<comment type="caution">
    <text evidence="2">The sequence shown here is derived from an EMBL/GenBank/DDBJ whole genome shotgun (WGS) entry which is preliminary data.</text>
</comment>